<feature type="transmembrane region" description="Helical" evidence="10">
    <location>
        <begin position="194"/>
        <end position="219"/>
    </location>
</feature>
<evidence type="ECO:0000256" key="4">
    <source>
        <dbReference type="ARBA" id="ARBA00023040"/>
    </source>
</evidence>
<dbReference type="GO" id="GO:0016493">
    <property type="term" value="F:C-C chemokine receptor activity"/>
    <property type="evidence" value="ECO:0007669"/>
    <property type="project" value="TreeGrafter"/>
</dbReference>
<dbReference type="OrthoDB" id="8935849at2759"/>
<comment type="subcellular location">
    <subcellularLocation>
        <location evidence="1">Membrane</location>
        <topology evidence="1">Multi-pass membrane protein</topology>
    </subcellularLocation>
</comment>
<sequence length="368" mass="41900">MASVTLEPYYDYDENYTHDYEETSSSSSPSHLPWSHIYLPALYFLMFFVGVFGNFFVIVVMASKRKRSARLVDTFVLNLAVADLVFVLTLPLWAVSAGQHHLWPFGDPLCKISSYIIAVNRFSNIFFLTCMSIDRYLAVVRLMDSRFLRSNQCMKLTCVLVWLTSLVLGIPSLVFRKVISQDEADRCQEDMESVLFQAVCLLTIVLTFMLPVFIILFCYGSILAQLRHHCKVTSNGRAEARHRHSVKIVFTIITAFVVSWLPFNVFKCIWVISEIFKTEINMENKIVLSNGLILSSCLAFLNSCVNPVIYLLLDHHFRRRARNLCLFFLGRGGVTESYISSNSLSNGTSESLSGTTTRSRLHSVNLKT</sequence>
<dbReference type="InterPro" id="IPR017452">
    <property type="entry name" value="GPCR_Rhodpsn_7TM"/>
</dbReference>
<feature type="transmembrane region" description="Helical" evidence="10">
    <location>
        <begin position="75"/>
        <end position="95"/>
    </location>
</feature>
<dbReference type="AlphaFoldDB" id="A0A6J2VR13"/>
<dbReference type="CTD" id="2848"/>
<dbReference type="GO" id="GO:0004947">
    <property type="term" value="F:bradykinin receptor activity"/>
    <property type="evidence" value="ECO:0007669"/>
    <property type="project" value="InterPro"/>
</dbReference>
<evidence type="ECO:0000256" key="6">
    <source>
        <dbReference type="ARBA" id="ARBA00023170"/>
    </source>
</evidence>
<feature type="transmembrane region" description="Helical" evidence="10">
    <location>
        <begin position="292"/>
        <end position="313"/>
    </location>
</feature>
<feature type="transmembrane region" description="Helical" evidence="10">
    <location>
        <begin position="115"/>
        <end position="133"/>
    </location>
</feature>
<comment type="similarity">
    <text evidence="8">Belongs to the G-protein coupled receptor 1 family.</text>
</comment>
<dbReference type="GO" id="GO:0019722">
    <property type="term" value="P:calcium-mediated signaling"/>
    <property type="evidence" value="ECO:0007669"/>
    <property type="project" value="TreeGrafter"/>
</dbReference>
<keyword evidence="5 10" id="KW-0472">Membrane</keyword>
<gene>
    <name evidence="13" type="primary">gpr25</name>
</gene>
<dbReference type="Pfam" id="PF00001">
    <property type="entry name" value="7tm_1"/>
    <property type="match status" value="1"/>
</dbReference>
<evidence type="ECO:0000256" key="8">
    <source>
        <dbReference type="RuleBase" id="RU000688"/>
    </source>
</evidence>
<dbReference type="GO" id="GO:0019957">
    <property type="term" value="F:C-C chemokine binding"/>
    <property type="evidence" value="ECO:0007669"/>
    <property type="project" value="TreeGrafter"/>
</dbReference>
<evidence type="ECO:0000256" key="2">
    <source>
        <dbReference type="ARBA" id="ARBA00022692"/>
    </source>
</evidence>
<proteinExistence type="inferred from homology"/>
<dbReference type="PROSITE" id="PS50262">
    <property type="entry name" value="G_PROTEIN_RECEP_F1_2"/>
    <property type="match status" value="1"/>
</dbReference>
<name>A0A6J2VR13_CHACN</name>
<dbReference type="GO" id="GO:0006955">
    <property type="term" value="P:immune response"/>
    <property type="evidence" value="ECO:0007669"/>
    <property type="project" value="TreeGrafter"/>
</dbReference>
<dbReference type="PRINTS" id="PR00425">
    <property type="entry name" value="BRADYKININR"/>
</dbReference>
<evidence type="ECO:0000313" key="12">
    <source>
        <dbReference type="Proteomes" id="UP000504632"/>
    </source>
</evidence>
<dbReference type="PANTHER" id="PTHR10489">
    <property type="entry name" value="CELL ADHESION MOLECULE"/>
    <property type="match status" value="1"/>
</dbReference>
<accession>A0A6J2VR13</accession>
<dbReference type="PANTHER" id="PTHR10489:SF954">
    <property type="entry name" value="G PROTEIN-COUPLED RECEPTOR 25"/>
    <property type="match status" value="1"/>
</dbReference>
<dbReference type="SUPFAM" id="SSF81321">
    <property type="entry name" value="Family A G protein-coupled receptor-like"/>
    <property type="match status" value="1"/>
</dbReference>
<keyword evidence="12" id="KW-1185">Reference proteome</keyword>
<dbReference type="GeneID" id="115815361"/>
<dbReference type="InterPro" id="IPR000496">
    <property type="entry name" value="Brdyknn_rcpt"/>
</dbReference>
<dbReference type="GO" id="GO:0007204">
    <property type="term" value="P:positive regulation of cytosolic calcium ion concentration"/>
    <property type="evidence" value="ECO:0007669"/>
    <property type="project" value="TreeGrafter"/>
</dbReference>
<reference evidence="13" key="1">
    <citation type="submission" date="2025-08" db="UniProtKB">
        <authorList>
            <consortium name="RefSeq"/>
        </authorList>
    </citation>
    <scope>IDENTIFICATION</scope>
</reference>
<evidence type="ECO:0000256" key="7">
    <source>
        <dbReference type="ARBA" id="ARBA00023224"/>
    </source>
</evidence>
<dbReference type="Gene3D" id="1.20.1070.10">
    <property type="entry name" value="Rhodopsin 7-helix transmembrane proteins"/>
    <property type="match status" value="1"/>
</dbReference>
<evidence type="ECO:0000256" key="10">
    <source>
        <dbReference type="SAM" id="Phobius"/>
    </source>
</evidence>
<keyword evidence="4 8" id="KW-0297">G-protein coupled receptor</keyword>
<dbReference type="InterPro" id="IPR000276">
    <property type="entry name" value="GPCR_Rhodpsn"/>
</dbReference>
<feature type="domain" description="G-protein coupled receptors family 1 profile" evidence="11">
    <location>
        <begin position="53"/>
        <end position="310"/>
    </location>
</feature>
<dbReference type="PROSITE" id="PS00237">
    <property type="entry name" value="G_PROTEIN_RECEP_F1_1"/>
    <property type="match status" value="1"/>
</dbReference>
<dbReference type="Proteomes" id="UP000504632">
    <property type="component" value="Chromosome 6"/>
</dbReference>
<feature type="region of interest" description="Disordered" evidence="9">
    <location>
        <begin position="341"/>
        <end position="368"/>
    </location>
</feature>
<dbReference type="PRINTS" id="PR00237">
    <property type="entry name" value="GPCRRHODOPSN"/>
</dbReference>
<evidence type="ECO:0000313" key="13">
    <source>
        <dbReference type="RefSeq" id="XP_030634179.1"/>
    </source>
</evidence>
<feature type="transmembrane region" description="Helical" evidence="10">
    <location>
        <begin position="37"/>
        <end position="63"/>
    </location>
</feature>
<evidence type="ECO:0000256" key="1">
    <source>
        <dbReference type="ARBA" id="ARBA00004141"/>
    </source>
</evidence>
<organism evidence="12 13">
    <name type="scientific">Chanos chanos</name>
    <name type="common">Milkfish</name>
    <name type="synonym">Mugil chanos</name>
    <dbReference type="NCBI Taxonomy" id="29144"/>
    <lineage>
        <taxon>Eukaryota</taxon>
        <taxon>Metazoa</taxon>
        <taxon>Chordata</taxon>
        <taxon>Craniata</taxon>
        <taxon>Vertebrata</taxon>
        <taxon>Euteleostomi</taxon>
        <taxon>Actinopterygii</taxon>
        <taxon>Neopterygii</taxon>
        <taxon>Teleostei</taxon>
        <taxon>Ostariophysi</taxon>
        <taxon>Gonorynchiformes</taxon>
        <taxon>Chanidae</taxon>
        <taxon>Chanos</taxon>
    </lineage>
</organism>
<keyword evidence="3 10" id="KW-1133">Transmembrane helix</keyword>
<evidence type="ECO:0000256" key="9">
    <source>
        <dbReference type="SAM" id="MobiDB-lite"/>
    </source>
</evidence>
<dbReference type="InParanoid" id="A0A6J2VR13"/>
<evidence type="ECO:0000256" key="3">
    <source>
        <dbReference type="ARBA" id="ARBA00022989"/>
    </source>
</evidence>
<keyword evidence="6 8" id="KW-0675">Receptor</keyword>
<evidence type="ECO:0000259" key="11">
    <source>
        <dbReference type="PROSITE" id="PS50262"/>
    </source>
</evidence>
<dbReference type="RefSeq" id="XP_030634179.1">
    <property type="nucleotide sequence ID" value="XM_030778319.1"/>
</dbReference>
<dbReference type="InterPro" id="IPR050119">
    <property type="entry name" value="CCR1-9-like"/>
</dbReference>
<feature type="compositionally biased region" description="Low complexity" evidence="9">
    <location>
        <begin position="341"/>
        <end position="358"/>
    </location>
</feature>
<keyword evidence="2 8" id="KW-0812">Transmembrane</keyword>
<evidence type="ECO:0000256" key="5">
    <source>
        <dbReference type="ARBA" id="ARBA00023136"/>
    </source>
</evidence>
<feature type="transmembrane region" description="Helical" evidence="10">
    <location>
        <begin position="153"/>
        <end position="174"/>
    </location>
</feature>
<dbReference type="GO" id="GO:0060326">
    <property type="term" value="P:cell chemotaxis"/>
    <property type="evidence" value="ECO:0007669"/>
    <property type="project" value="TreeGrafter"/>
</dbReference>
<feature type="transmembrane region" description="Helical" evidence="10">
    <location>
        <begin position="248"/>
        <end position="272"/>
    </location>
</feature>
<protein>
    <submittedName>
        <fullName evidence="13">Probable G-protein coupled receptor 25</fullName>
    </submittedName>
</protein>
<keyword evidence="7 8" id="KW-0807">Transducer</keyword>
<dbReference type="GO" id="GO:0009897">
    <property type="term" value="C:external side of plasma membrane"/>
    <property type="evidence" value="ECO:0007669"/>
    <property type="project" value="TreeGrafter"/>
</dbReference>